<sequence length="159" mass="17324">MLPSPPPAPPAVPRPAPVVDADRLDRPRTIRVPWTAPAVPKIRRVVVQDLEQRGLSDELIGETEMVVSELVGNAIRHARPLPDGTIRVHWKVKADVVEVEVSDGGGPSTPRPAPKSVWSSSGRGLRIVRSLAHEWGVAEERSGRTVWASLGGPSRRRSR</sequence>
<name>A0A542DZ56_9MICO</name>
<feature type="region of interest" description="Disordered" evidence="2">
    <location>
        <begin position="1"/>
        <end position="25"/>
    </location>
</feature>
<dbReference type="InterPro" id="IPR036890">
    <property type="entry name" value="HATPase_C_sf"/>
</dbReference>
<evidence type="ECO:0000256" key="1">
    <source>
        <dbReference type="ARBA" id="ARBA00022527"/>
    </source>
</evidence>
<dbReference type="CDD" id="cd16936">
    <property type="entry name" value="HATPase_RsbW-like"/>
    <property type="match status" value="1"/>
</dbReference>
<dbReference type="AlphaFoldDB" id="A0A542DZ56"/>
<evidence type="ECO:0000313" key="5">
    <source>
        <dbReference type="Proteomes" id="UP000317893"/>
    </source>
</evidence>
<feature type="domain" description="Histidine kinase/HSP90-like ATPase" evidence="3">
    <location>
        <begin position="37"/>
        <end position="149"/>
    </location>
</feature>
<feature type="region of interest" description="Disordered" evidence="2">
    <location>
        <begin position="100"/>
        <end position="121"/>
    </location>
</feature>
<accession>A0A542DZ56</accession>
<dbReference type="Pfam" id="PF13581">
    <property type="entry name" value="HATPase_c_2"/>
    <property type="match status" value="1"/>
</dbReference>
<dbReference type="Gene3D" id="3.30.565.10">
    <property type="entry name" value="Histidine kinase-like ATPase, C-terminal domain"/>
    <property type="match status" value="1"/>
</dbReference>
<keyword evidence="1" id="KW-0723">Serine/threonine-protein kinase</keyword>
<dbReference type="InterPro" id="IPR003594">
    <property type="entry name" value="HATPase_dom"/>
</dbReference>
<dbReference type="Proteomes" id="UP000317893">
    <property type="component" value="Unassembled WGS sequence"/>
</dbReference>
<keyword evidence="1" id="KW-0418">Kinase</keyword>
<reference evidence="4 5" key="1">
    <citation type="submission" date="2019-06" db="EMBL/GenBank/DDBJ databases">
        <title>Sequencing the genomes of 1000 actinobacteria strains.</title>
        <authorList>
            <person name="Klenk H.-P."/>
        </authorList>
    </citation>
    <scope>NUCLEOTIDE SEQUENCE [LARGE SCALE GENOMIC DNA]</scope>
    <source>
        <strain evidence="4 5">DSM 18607</strain>
    </source>
</reference>
<organism evidence="4 5">
    <name type="scientific">Lapillicoccus jejuensis</name>
    <dbReference type="NCBI Taxonomy" id="402171"/>
    <lineage>
        <taxon>Bacteria</taxon>
        <taxon>Bacillati</taxon>
        <taxon>Actinomycetota</taxon>
        <taxon>Actinomycetes</taxon>
        <taxon>Micrococcales</taxon>
        <taxon>Intrasporangiaceae</taxon>
        <taxon>Lapillicoccus</taxon>
    </lineage>
</organism>
<dbReference type="EMBL" id="VFMN01000001">
    <property type="protein sequence ID" value="TQJ08214.1"/>
    <property type="molecule type" value="Genomic_DNA"/>
</dbReference>
<protein>
    <submittedName>
        <fullName evidence="4">Anti-sigma regulatory factor (Ser/Thr protein kinase)</fullName>
    </submittedName>
</protein>
<feature type="compositionally biased region" description="Pro residues" evidence="2">
    <location>
        <begin position="1"/>
        <end position="16"/>
    </location>
</feature>
<keyword evidence="1" id="KW-0808">Transferase</keyword>
<dbReference type="GO" id="GO:0004674">
    <property type="term" value="F:protein serine/threonine kinase activity"/>
    <property type="evidence" value="ECO:0007669"/>
    <property type="project" value="UniProtKB-KW"/>
</dbReference>
<dbReference type="PANTHER" id="PTHR35526">
    <property type="entry name" value="ANTI-SIGMA-F FACTOR RSBW-RELATED"/>
    <property type="match status" value="1"/>
</dbReference>
<evidence type="ECO:0000259" key="3">
    <source>
        <dbReference type="Pfam" id="PF13581"/>
    </source>
</evidence>
<proteinExistence type="predicted"/>
<dbReference type="InterPro" id="IPR050267">
    <property type="entry name" value="Anti-sigma-factor_SerPK"/>
</dbReference>
<evidence type="ECO:0000313" key="4">
    <source>
        <dbReference type="EMBL" id="TQJ08214.1"/>
    </source>
</evidence>
<dbReference type="SUPFAM" id="SSF55874">
    <property type="entry name" value="ATPase domain of HSP90 chaperone/DNA topoisomerase II/histidine kinase"/>
    <property type="match status" value="1"/>
</dbReference>
<dbReference type="OrthoDB" id="3473090at2"/>
<comment type="caution">
    <text evidence="4">The sequence shown here is derived from an EMBL/GenBank/DDBJ whole genome shotgun (WGS) entry which is preliminary data.</text>
</comment>
<gene>
    <name evidence="4" type="ORF">FB458_1298</name>
</gene>
<evidence type="ECO:0000256" key="2">
    <source>
        <dbReference type="SAM" id="MobiDB-lite"/>
    </source>
</evidence>
<dbReference type="PANTHER" id="PTHR35526:SF3">
    <property type="entry name" value="ANTI-SIGMA-F FACTOR RSBW"/>
    <property type="match status" value="1"/>
</dbReference>
<keyword evidence="5" id="KW-1185">Reference proteome</keyword>